<reference evidence="1 2" key="1">
    <citation type="journal article" date="2021" name="bioRxiv">
        <title>Chromosome-scale and haplotype-resolved genome assembly of a tetraploid potato cultivar.</title>
        <authorList>
            <person name="Sun H."/>
            <person name="Jiao W.-B."/>
            <person name="Krause K."/>
            <person name="Campoy J.A."/>
            <person name="Goel M."/>
            <person name="Folz-Donahue K."/>
            <person name="Kukat C."/>
            <person name="Huettel B."/>
            <person name="Schneeberger K."/>
        </authorList>
    </citation>
    <scope>NUCLEOTIDE SEQUENCE [LARGE SCALE GENOMIC DNA]</scope>
    <source>
        <strain evidence="1">SolTubOtavaFocal</strain>
        <tissue evidence="1">Leaves</tissue>
    </source>
</reference>
<evidence type="ECO:0000313" key="2">
    <source>
        <dbReference type="Proteomes" id="UP000826656"/>
    </source>
</evidence>
<accession>A0ABQ7UVX0</accession>
<protein>
    <submittedName>
        <fullName evidence="1">Uncharacterized protein</fullName>
    </submittedName>
</protein>
<evidence type="ECO:0000313" key="1">
    <source>
        <dbReference type="EMBL" id="KAH0754885.1"/>
    </source>
</evidence>
<proteinExistence type="predicted"/>
<keyword evidence="2" id="KW-1185">Reference proteome</keyword>
<name>A0ABQ7UVX0_SOLTU</name>
<dbReference type="EMBL" id="JAIVGD010000018">
    <property type="protein sequence ID" value="KAH0754885.1"/>
    <property type="molecule type" value="Genomic_DNA"/>
</dbReference>
<organism evidence="1 2">
    <name type="scientific">Solanum tuberosum</name>
    <name type="common">Potato</name>
    <dbReference type="NCBI Taxonomy" id="4113"/>
    <lineage>
        <taxon>Eukaryota</taxon>
        <taxon>Viridiplantae</taxon>
        <taxon>Streptophyta</taxon>
        <taxon>Embryophyta</taxon>
        <taxon>Tracheophyta</taxon>
        <taxon>Spermatophyta</taxon>
        <taxon>Magnoliopsida</taxon>
        <taxon>eudicotyledons</taxon>
        <taxon>Gunneridae</taxon>
        <taxon>Pentapetalae</taxon>
        <taxon>asterids</taxon>
        <taxon>lamiids</taxon>
        <taxon>Solanales</taxon>
        <taxon>Solanaceae</taxon>
        <taxon>Solanoideae</taxon>
        <taxon>Solaneae</taxon>
        <taxon>Solanum</taxon>
    </lineage>
</organism>
<comment type="caution">
    <text evidence="1">The sequence shown here is derived from an EMBL/GenBank/DDBJ whole genome shotgun (WGS) entry which is preliminary data.</text>
</comment>
<gene>
    <name evidence="1" type="ORF">KY290_025155</name>
</gene>
<dbReference type="Proteomes" id="UP000826656">
    <property type="component" value="Unassembled WGS sequence"/>
</dbReference>
<sequence>MEDGAAWPTRKKTSSLLINFTPPFVFYRGRGFFEDKSIIEGLEAGSLTQQFLLLPMGAFTSKGAWNRGGGWDSI</sequence>